<accession>A0A2P5X889</accession>
<dbReference type="Proteomes" id="UP000239757">
    <property type="component" value="Unassembled WGS sequence"/>
</dbReference>
<evidence type="ECO:0000313" key="2">
    <source>
        <dbReference type="Proteomes" id="UP000239757"/>
    </source>
</evidence>
<protein>
    <submittedName>
        <fullName evidence="1">Uncharacterized protein</fullName>
    </submittedName>
</protein>
<evidence type="ECO:0000313" key="1">
    <source>
        <dbReference type="EMBL" id="PPR99543.1"/>
    </source>
</evidence>
<reference evidence="1 2" key="1">
    <citation type="submission" date="2015-01" db="EMBL/GenBank/DDBJ databases">
        <title>Genome of allotetraploid Gossypium barbadense reveals genomic plasticity and fiber elongation in cotton evolution.</title>
        <authorList>
            <person name="Chen X."/>
            <person name="Liu X."/>
            <person name="Zhao B."/>
            <person name="Zheng H."/>
            <person name="Hu Y."/>
            <person name="Lu G."/>
            <person name="Yang C."/>
            <person name="Chen J."/>
            <person name="Shan C."/>
            <person name="Zhang L."/>
            <person name="Zhou Y."/>
            <person name="Wang L."/>
            <person name="Guo W."/>
            <person name="Bai Y."/>
            <person name="Ruan J."/>
            <person name="Shangguan X."/>
            <person name="Mao Y."/>
            <person name="Jiang J."/>
            <person name="Zhu Y."/>
            <person name="Lei J."/>
            <person name="Kang H."/>
            <person name="Chen S."/>
            <person name="He X."/>
            <person name="Wang R."/>
            <person name="Wang Y."/>
            <person name="Chen J."/>
            <person name="Wang L."/>
            <person name="Yu S."/>
            <person name="Wang B."/>
            <person name="Wei J."/>
            <person name="Song S."/>
            <person name="Lu X."/>
            <person name="Gao Z."/>
            <person name="Gu W."/>
            <person name="Deng X."/>
            <person name="Ma D."/>
            <person name="Wang S."/>
            <person name="Liang W."/>
            <person name="Fang L."/>
            <person name="Cai C."/>
            <person name="Zhu X."/>
            <person name="Zhou B."/>
            <person name="Zhang Y."/>
            <person name="Chen Z."/>
            <person name="Xu S."/>
            <person name="Zhu R."/>
            <person name="Wang S."/>
            <person name="Zhang T."/>
            <person name="Zhao G."/>
        </authorList>
    </citation>
    <scope>NUCLEOTIDE SEQUENCE [LARGE SCALE GENOMIC DNA]</scope>
    <source>
        <strain evidence="2">cv. Xinhai21</strain>
        <tissue evidence="1">Leaf</tissue>
    </source>
</reference>
<organism evidence="1 2">
    <name type="scientific">Gossypium barbadense</name>
    <name type="common">Sea Island cotton</name>
    <name type="synonym">Hibiscus barbadensis</name>
    <dbReference type="NCBI Taxonomy" id="3634"/>
    <lineage>
        <taxon>Eukaryota</taxon>
        <taxon>Viridiplantae</taxon>
        <taxon>Streptophyta</taxon>
        <taxon>Embryophyta</taxon>
        <taxon>Tracheophyta</taxon>
        <taxon>Spermatophyta</taxon>
        <taxon>Magnoliopsida</taxon>
        <taxon>eudicotyledons</taxon>
        <taxon>Gunneridae</taxon>
        <taxon>Pentapetalae</taxon>
        <taxon>rosids</taxon>
        <taxon>malvids</taxon>
        <taxon>Malvales</taxon>
        <taxon>Malvaceae</taxon>
        <taxon>Malvoideae</taxon>
        <taxon>Gossypium</taxon>
    </lineage>
</organism>
<proteinExistence type="predicted"/>
<name>A0A2P5X889_GOSBA</name>
<dbReference type="AlphaFoldDB" id="A0A2P5X889"/>
<dbReference type="EMBL" id="KZ665471">
    <property type="protein sequence ID" value="PPR99543.1"/>
    <property type="molecule type" value="Genomic_DNA"/>
</dbReference>
<sequence length="77" mass="8599">MHVPLIHPGSFYFTNSDGSFNSGDMSRLLGSTCEVELFFASLLRSKLNLQHQLQGNIHLRPTSKALAKTSTYNILMD</sequence>
<gene>
    <name evidence="1" type="ORF">GOBAR_AA21109</name>
</gene>